<dbReference type="RefSeq" id="WP_266069267.1">
    <property type="nucleotide sequence ID" value="NZ_JAPJDA010000010.1"/>
</dbReference>
<dbReference type="PANTHER" id="PTHR30620:SF16">
    <property type="entry name" value="LYSOSOMAL BETA GLUCOSIDASE"/>
    <property type="match status" value="1"/>
</dbReference>
<dbReference type="InterPro" id="IPR019800">
    <property type="entry name" value="Glyco_hydro_3_AS"/>
</dbReference>
<organism evidence="13 14">
    <name type="scientific">Salinimicrobium profundisediminis</name>
    <dbReference type="NCBI Taxonomy" id="2994553"/>
    <lineage>
        <taxon>Bacteria</taxon>
        <taxon>Pseudomonadati</taxon>
        <taxon>Bacteroidota</taxon>
        <taxon>Flavobacteriia</taxon>
        <taxon>Flavobacteriales</taxon>
        <taxon>Flavobacteriaceae</taxon>
        <taxon>Salinimicrobium</taxon>
    </lineage>
</organism>
<dbReference type="Gene3D" id="3.20.20.300">
    <property type="entry name" value="Glycoside hydrolase, family 3, N-terminal domain"/>
    <property type="match status" value="1"/>
</dbReference>
<feature type="chain" id="PRO_5040816944" description="Periplasmic beta-glucosidase" evidence="11">
    <location>
        <begin position="22"/>
        <end position="756"/>
    </location>
</feature>
<dbReference type="InterPro" id="IPR026891">
    <property type="entry name" value="Fn3-like"/>
</dbReference>
<dbReference type="Pfam" id="PF14310">
    <property type="entry name" value="Fn3-like"/>
    <property type="match status" value="1"/>
</dbReference>
<dbReference type="InterPro" id="IPR017853">
    <property type="entry name" value="GH"/>
</dbReference>
<feature type="signal peptide" evidence="11">
    <location>
        <begin position="1"/>
        <end position="21"/>
    </location>
</feature>
<evidence type="ECO:0000256" key="8">
    <source>
        <dbReference type="ARBA" id="ARBA00023295"/>
    </source>
</evidence>
<dbReference type="Gene3D" id="2.60.40.10">
    <property type="entry name" value="Immunoglobulins"/>
    <property type="match status" value="1"/>
</dbReference>
<dbReference type="InterPro" id="IPR036962">
    <property type="entry name" value="Glyco_hydro_3_N_sf"/>
</dbReference>
<comment type="similarity">
    <text evidence="3 10">Belongs to the glycosyl hydrolase 3 family.</text>
</comment>
<evidence type="ECO:0000256" key="7">
    <source>
        <dbReference type="ARBA" id="ARBA00022801"/>
    </source>
</evidence>
<keyword evidence="7 10" id="KW-0378">Hydrolase</keyword>
<dbReference type="FunFam" id="3.40.50.1700:FF:000004">
    <property type="entry name" value="Periplasmic beta-glucosidase"/>
    <property type="match status" value="1"/>
</dbReference>
<dbReference type="FunFam" id="2.60.40.10:FF:000495">
    <property type="entry name" value="Periplasmic beta-glucosidase"/>
    <property type="match status" value="1"/>
</dbReference>
<dbReference type="GO" id="GO:0008422">
    <property type="term" value="F:beta-glucosidase activity"/>
    <property type="evidence" value="ECO:0007669"/>
    <property type="project" value="UniProtKB-EC"/>
</dbReference>
<dbReference type="SUPFAM" id="SSF52279">
    <property type="entry name" value="Beta-D-glucan exohydrolase, C-terminal domain"/>
    <property type="match status" value="1"/>
</dbReference>
<dbReference type="GO" id="GO:0009251">
    <property type="term" value="P:glucan catabolic process"/>
    <property type="evidence" value="ECO:0007669"/>
    <property type="project" value="TreeGrafter"/>
</dbReference>
<reference evidence="13" key="1">
    <citation type="submission" date="2022-11" db="EMBL/GenBank/DDBJ databases">
        <title>Salinimicrobium profundisediminis sp. nov., isolated from deep-sea sediment of the Mariana Trench.</title>
        <authorList>
            <person name="Fu H."/>
        </authorList>
    </citation>
    <scope>NUCLEOTIDE SEQUENCE</scope>
    <source>
        <strain evidence="13">MT39</strain>
    </source>
</reference>
<dbReference type="NCBIfam" id="NF011678">
    <property type="entry name" value="PRK15098.1"/>
    <property type="match status" value="1"/>
</dbReference>
<evidence type="ECO:0000256" key="6">
    <source>
        <dbReference type="ARBA" id="ARBA00022764"/>
    </source>
</evidence>
<proteinExistence type="inferred from homology"/>
<dbReference type="Gene3D" id="3.40.50.1700">
    <property type="entry name" value="Glycoside hydrolase family 3 C-terminal domain"/>
    <property type="match status" value="1"/>
</dbReference>
<dbReference type="Proteomes" id="UP001148482">
    <property type="component" value="Unassembled WGS sequence"/>
</dbReference>
<dbReference type="InterPro" id="IPR013783">
    <property type="entry name" value="Ig-like_fold"/>
</dbReference>
<dbReference type="Pfam" id="PF01915">
    <property type="entry name" value="Glyco_hydro_3_C"/>
    <property type="match status" value="1"/>
</dbReference>
<dbReference type="PROSITE" id="PS00775">
    <property type="entry name" value="GLYCOSYL_HYDROL_F3"/>
    <property type="match status" value="1"/>
</dbReference>
<evidence type="ECO:0000256" key="10">
    <source>
        <dbReference type="RuleBase" id="RU361161"/>
    </source>
</evidence>
<dbReference type="PANTHER" id="PTHR30620">
    <property type="entry name" value="PERIPLASMIC BETA-GLUCOSIDASE-RELATED"/>
    <property type="match status" value="1"/>
</dbReference>
<dbReference type="SUPFAM" id="SSF51445">
    <property type="entry name" value="(Trans)glycosidases"/>
    <property type="match status" value="1"/>
</dbReference>
<comment type="catalytic activity">
    <reaction evidence="1">
        <text>Hydrolysis of terminal, non-reducing beta-D-glucosyl residues with release of beta-D-glucose.</text>
        <dbReference type="EC" id="3.2.1.21"/>
    </reaction>
</comment>
<evidence type="ECO:0000256" key="5">
    <source>
        <dbReference type="ARBA" id="ARBA00022729"/>
    </source>
</evidence>
<evidence type="ECO:0000256" key="4">
    <source>
        <dbReference type="ARBA" id="ARBA00012744"/>
    </source>
</evidence>
<evidence type="ECO:0000313" key="14">
    <source>
        <dbReference type="Proteomes" id="UP001148482"/>
    </source>
</evidence>
<dbReference type="PRINTS" id="PR00133">
    <property type="entry name" value="GLHYDRLASE3"/>
</dbReference>
<dbReference type="Pfam" id="PF00933">
    <property type="entry name" value="Glyco_hydro_3"/>
    <property type="match status" value="1"/>
</dbReference>
<keyword evidence="5 11" id="KW-0732">Signal</keyword>
<feature type="domain" description="Fibronectin type III-like" evidence="12">
    <location>
        <begin position="675"/>
        <end position="744"/>
    </location>
</feature>
<dbReference type="InterPro" id="IPR001764">
    <property type="entry name" value="Glyco_hydro_3_N"/>
</dbReference>
<evidence type="ECO:0000259" key="12">
    <source>
        <dbReference type="SMART" id="SM01217"/>
    </source>
</evidence>
<dbReference type="SMART" id="SM01217">
    <property type="entry name" value="Fn3_like"/>
    <property type="match status" value="1"/>
</dbReference>
<evidence type="ECO:0000313" key="13">
    <source>
        <dbReference type="EMBL" id="MCX2838018.1"/>
    </source>
</evidence>
<keyword evidence="6" id="KW-0574">Periplasm</keyword>
<evidence type="ECO:0000256" key="11">
    <source>
        <dbReference type="SAM" id="SignalP"/>
    </source>
</evidence>
<comment type="subcellular location">
    <subcellularLocation>
        <location evidence="2">Periplasm</location>
    </subcellularLocation>
</comment>
<gene>
    <name evidence="13" type="primary">bglX</name>
    <name evidence="13" type="ORF">OQ279_07605</name>
</gene>
<keyword evidence="8 10" id="KW-0326">Glycosidase</keyword>
<dbReference type="AlphaFoldDB" id="A0A9X3CWG2"/>
<evidence type="ECO:0000256" key="2">
    <source>
        <dbReference type="ARBA" id="ARBA00004418"/>
    </source>
</evidence>
<name>A0A9X3CWG2_9FLAO</name>
<dbReference type="EMBL" id="JAPJDA010000010">
    <property type="protein sequence ID" value="MCX2838018.1"/>
    <property type="molecule type" value="Genomic_DNA"/>
</dbReference>
<evidence type="ECO:0000256" key="9">
    <source>
        <dbReference type="ARBA" id="ARBA00067498"/>
    </source>
</evidence>
<protein>
    <recommendedName>
        <fullName evidence="9">Periplasmic beta-glucosidase</fullName>
        <ecNumber evidence="4">3.2.1.21</ecNumber>
    </recommendedName>
</protein>
<dbReference type="InterPro" id="IPR051915">
    <property type="entry name" value="Cellulose_Degrad_GH3"/>
</dbReference>
<dbReference type="EC" id="3.2.1.21" evidence="4"/>
<evidence type="ECO:0000256" key="3">
    <source>
        <dbReference type="ARBA" id="ARBA00005336"/>
    </source>
</evidence>
<evidence type="ECO:0000256" key="1">
    <source>
        <dbReference type="ARBA" id="ARBA00000448"/>
    </source>
</evidence>
<accession>A0A9X3CWG2</accession>
<dbReference type="InterPro" id="IPR036881">
    <property type="entry name" value="Glyco_hydro_3_C_sf"/>
</dbReference>
<dbReference type="GO" id="GO:0042597">
    <property type="term" value="C:periplasmic space"/>
    <property type="evidence" value="ECO:0007669"/>
    <property type="project" value="UniProtKB-SubCell"/>
</dbReference>
<keyword evidence="14" id="KW-1185">Reference proteome</keyword>
<dbReference type="FunFam" id="3.20.20.300:FF:000005">
    <property type="entry name" value="Periplasmic beta-glucosidase"/>
    <property type="match status" value="1"/>
</dbReference>
<comment type="caution">
    <text evidence="13">The sequence shown here is derived from an EMBL/GenBank/DDBJ whole genome shotgun (WGS) entry which is preliminary data.</text>
</comment>
<dbReference type="InterPro" id="IPR002772">
    <property type="entry name" value="Glyco_hydro_3_C"/>
</dbReference>
<sequence length="756" mass="82447">MRKINLSVAFLFFMGLSYLQAQERIPQVEALLEKMTLEEKIGQLNLLTPGGGVATGSVVSEDVEAKIKAGQVGGVFGVSSPERVRQAQEIAVKNSRLGIPLLIGSDVIHGYKTTFPTPLGLSSSWDMELIKETAKVAAKEATADGINWNFSPMVDISRDPRWGRVAEGAGEDAYLGSQIAIAMVEGYQQDDLTQPQTMMATVKHLALYGAPEGGRDYNRVDMSRTKMFNEYLPPYKAAVDAGVGSVMTSFNDIDGVPASGNKWLLTDLLRERWGFDGFVVSDYTSVNEMIAHGMGDLQDVSAMALKAGLDMDMVGEGFLTTLKKSVDEGRVSEEEITTAARRILEAKHKLGLLDDPYRYSDASRPEKDILTAGNRQLARLAATQSFVLLKDHNQVLPVSKKAKIALIGPLADDQTNMLGTWAPTGDFKLSVPVLEGFKNVAPKAKITYAKGANITNDTAYAKKVNVFGPKVEISNRSPEKLLQEALKVAKAADVIVAVVGEASEMSGEAASRTNIQIPESQKRLIRELVATGKPVALVLMSGRPLDISEEMEMPLSILQVWHPGVEAGNAIADVVFGDVNPSGKLTMSWPRNVGQIPVYYGERITGRPAASEEFEKFKSNYLDVVNSPLLPFGYGLSYTSFEYGKSKASSENLRANEEIIISTTVTNTGKKVGKEVVQLYIHDKVRSLTPPKKQLIAFKKIELKPGESMTVEFPVTVEDLKFYNGSLEYVYEPGEFDFFVAGSSNSDFDGTFTVVE</sequence>